<evidence type="ECO:0000313" key="1">
    <source>
        <dbReference type="EMBL" id="RUS97394.1"/>
    </source>
</evidence>
<name>A0A433UU63_9CYAN</name>
<dbReference type="Proteomes" id="UP000271624">
    <property type="component" value="Unassembled WGS sequence"/>
</dbReference>
<organism evidence="1 2">
    <name type="scientific">Dulcicalothrix desertica PCC 7102</name>
    <dbReference type="NCBI Taxonomy" id="232991"/>
    <lineage>
        <taxon>Bacteria</taxon>
        <taxon>Bacillati</taxon>
        <taxon>Cyanobacteriota</taxon>
        <taxon>Cyanophyceae</taxon>
        <taxon>Nostocales</taxon>
        <taxon>Calotrichaceae</taxon>
        <taxon>Dulcicalothrix</taxon>
    </lineage>
</organism>
<sequence>MSNDLLIDIIKNHNPFAGKFVVTNHNIWHQGFPDVPSLNAHASDAVYEALEKVRSGERRVIGITMTAERGLGKSHVVSRIRHSLQDNGSALFICMNQCDDLNHIKSELLRTFANSLKQIGSKGVSQWQELATALVNEAYKKDYTPQQLINQFPGAFAKNPKVAEVLRDKVLSIKPDIENPDILTAIIWTLSPDPAYEVFAVRWLSGSNIPQSKADVMGLANINSKNQEVESFNTVRQILDLLSDYKPVVVCFDEMESAHINDAGLTGQQVTAILGKDLCDKIKKGVVLTSVYPDSWVHEIKRLPYAESVIDRIGQQVVDLKHLNSDDVVALVSKWLEEFYKEKGVTPPHSVYPFDEYKLRALGKERPIVRKVLQWCADNFNVTKPGATNPVEAIYQEQLTVLDTTIQDYIENNAVLAQALRLGFCAVKGEVVEKVKVEDIIDIQAKSPDKGYINLKIVGKENGKEVKIGIAVLQDSGGMIVQATLKRLIRYEDFDLTRGCLIRSKEINKGAARAQQYLSDLLSPALGGEWVLLKSEDIKPLLAAHLVMKAREDYELSEEQVIDYIRQKRIAVDNYLIREILSDPSGQVPTGLVDEDVIPEVQATQNPTGSDDVGVMVDNLLAKIGL</sequence>
<dbReference type="SUPFAM" id="SSF52540">
    <property type="entry name" value="P-loop containing nucleoside triphosphate hydrolases"/>
    <property type="match status" value="1"/>
</dbReference>
<dbReference type="AlphaFoldDB" id="A0A433UU63"/>
<evidence type="ECO:0000313" key="2">
    <source>
        <dbReference type="Proteomes" id="UP000271624"/>
    </source>
</evidence>
<dbReference type="OrthoDB" id="474108at2"/>
<evidence type="ECO:0008006" key="3">
    <source>
        <dbReference type="Google" id="ProtNLM"/>
    </source>
</evidence>
<reference evidence="1" key="2">
    <citation type="journal article" date="2019" name="Genome Biol. Evol.">
        <title>Day and night: Metabolic profiles and evolutionary relationships of six axenic non-marine cyanobacteria.</title>
        <authorList>
            <person name="Will S.E."/>
            <person name="Henke P."/>
            <person name="Boedeker C."/>
            <person name="Huang S."/>
            <person name="Brinkmann H."/>
            <person name="Rohde M."/>
            <person name="Jarek M."/>
            <person name="Friedl T."/>
            <person name="Seufert S."/>
            <person name="Schumacher M."/>
            <person name="Overmann J."/>
            <person name="Neumann-Schaal M."/>
            <person name="Petersen J."/>
        </authorList>
    </citation>
    <scope>NUCLEOTIDE SEQUENCE [LARGE SCALE GENOMIC DNA]</scope>
    <source>
        <strain evidence="1">PCC 7102</strain>
    </source>
</reference>
<dbReference type="RefSeq" id="WP_127086515.1">
    <property type="nucleotide sequence ID" value="NZ_RSCL01000033.1"/>
</dbReference>
<keyword evidence="2" id="KW-1185">Reference proteome</keyword>
<gene>
    <name evidence="1" type="ORF">DSM106972_084970</name>
</gene>
<comment type="caution">
    <text evidence="1">The sequence shown here is derived from an EMBL/GenBank/DDBJ whole genome shotgun (WGS) entry which is preliminary data.</text>
</comment>
<dbReference type="EMBL" id="RSCL01000033">
    <property type="protein sequence ID" value="RUS97394.1"/>
    <property type="molecule type" value="Genomic_DNA"/>
</dbReference>
<protein>
    <recommendedName>
        <fullName evidence="3">Orc1-like AAA ATPase domain-containing protein</fullName>
    </recommendedName>
</protein>
<proteinExistence type="predicted"/>
<dbReference type="InterPro" id="IPR027417">
    <property type="entry name" value="P-loop_NTPase"/>
</dbReference>
<reference evidence="1" key="1">
    <citation type="submission" date="2018-12" db="EMBL/GenBank/DDBJ databases">
        <authorList>
            <person name="Will S."/>
            <person name="Neumann-Schaal M."/>
            <person name="Henke P."/>
        </authorList>
    </citation>
    <scope>NUCLEOTIDE SEQUENCE</scope>
    <source>
        <strain evidence="1">PCC 7102</strain>
    </source>
</reference>
<accession>A0A433UU63</accession>